<dbReference type="Gene3D" id="3.10.110.10">
    <property type="entry name" value="Ubiquitin Conjugating Enzyme"/>
    <property type="match status" value="1"/>
</dbReference>
<dbReference type="EMBL" id="JAAKDE010000002">
    <property type="protein sequence ID" value="MBA2132181.1"/>
    <property type="molecule type" value="Genomic_DNA"/>
</dbReference>
<proteinExistence type="predicted"/>
<dbReference type="InterPro" id="IPR000608">
    <property type="entry name" value="UBC"/>
</dbReference>
<evidence type="ECO:0000313" key="3">
    <source>
        <dbReference type="Proteomes" id="UP000657177"/>
    </source>
</evidence>
<comment type="caution">
    <text evidence="2">The sequence shown here is derived from an EMBL/GenBank/DDBJ whole genome shotgun (WGS) entry which is preliminary data.</text>
</comment>
<evidence type="ECO:0000259" key="1">
    <source>
        <dbReference type="Pfam" id="PF00179"/>
    </source>
</evidence>
<dbReference type="Proteomes" id="UP000657177">
    <property type="component" value="Unassembled WGS sequence"/>
</dbReference>
<sequence>MSTPRLRRLQADYEQVMKAFTGHPYITVRASGGNPPTIYHVTYRVPGLRLGKNGPEVIDRHEVVFQLTANYPQIKPRCTIQTPIFHPNFKNGVVCLGDYWAAGGETLVDLIVKVGDMIQYKEYNIKSPMDREAASWALDNERRFPVGNLELYPGEPQTSGREDDWEIEFKPAGGEKDDFELIIH</sequence>
<dbReference type="SUPFAM" id="SSF54495">
    <property type="entry name" value="UBC-like"/>
    <property type="match status" value="1"/>
</dbReference>
<protein>
    <recommendedName>
        <fullName evidence="1">UBC core domain-containing protein</fullName>
    </recommendedName>
</protein>
<dbReference type="InterPro" id="IPR016135">
    <property type="entry name" value="UBQ-conjugating_enzyme/RWD"/>
</dbReference>
<name>A0A8J6LI21_9FIRM</name>
<dbReference type="RefSeq" id="WP_181338636.1">
    <property type="nucleotide sequence ID" value="NZ_JAAKDE010000002.1"/>
</dbReference>
<gene>
    <name evidence="2" type="ORF">G5B42_01245</name>
</gene>
<organism evidence="2 3">
    <name type="scientific">Capillibacterium thermochitinicola</name>
    <dbReference type="NCBI Taxonomy" id="2699427"/>
    <lineage>
        <taxon>Bacteria</taxon>
        <taxon>Bacillati</taxon>
        <taxon>Bacillota</taxon>
        <taxon>Capillibacterium</taxon>
    </lineage>
</organism>
<reference evidence="2" key="1">
    <citation type="submission" date="2020-06" db="EMBL/GenBank/DDBJ databases">
        <title>Novel chitinolytic bacterium.</title>
        <authorList>
            <person name="Ungkulpasvich U."/>
            <person name="Kosugi A."/>
            <person name="Uke A."/>
        </authorList>
    </citation>
    <scope>NUCLEOTIDE SEQUENCE</scope>
    <source>
        <strain evidence="2">UUS1-1</strain>
    </source>
</reference>
<dbReference type="AlphaFoldDB" id="A0A8J6LI21"/>
<dbReference type="Pfam" id="PF00179">
    <property type="entry name" value="UQ_con"/>
    <property type="match status" value="1"/>
</dbReference>
<dbReference type="CDD" id="cd00195">
    <property type="entry name" value="UBCc_UEV"/>
    <property type="match status" value="1"/>
</dbReference>
<keyword evidence="3" id="KW-1185">Reference proteome</keyword>
<accession>A0A8J6LI21</accession>
<evidence type="ECO:0000313" key="2">
    <source>
        <dbReference type="EMBL" id="MBA2132181.1"/>
    </source>
</evidence>
<feature type="domain" description="UBC core" evidence="1">
    <location>
        <begin position="63"/>
        <end position="144"/>
    </location>
</feature>